<feature type="transmembrane region" description="Helical" evidence="1">
    <location>
        <begin position="73"/>
        <end position="95"/>
    </location>
</feature>
<protein>
    <recommendedName>
        <fullName evidence="2">CMP/dCMP-type deaminase domain-containing protein</fullName>
    </recommendedName>
</protein>
<dbReference type="InterPro" id="IPR016193">
    <property type="entry name" value="Cytidine_deaminase-like"/>
</dbReference>
<evidence type="ECO:0000313" key="4">
    <source>
        <dbReference type="Proteomes" id="UP001214415"/>
    </source>
</evidence>
<name>A0AAF0EFC0_9BASI</name>
<evidence type="ECO:0000313" key="3">
    <source>
        <dbReference type="EMBL" id="WFD24615.1"/>
    </source>
</evidence>
<proteinExistence type="predicted"/>
<dbReference type="GO" id="GO:0006139">
    <property type="term" value="P:nucleobase-containing compound metabolic process"/>
    <property type="evidence" value="ECO:0007669"/>
    <property type="project" value="UniProtKB-ARBA"/>
</dbReference>
<feature type="domain" description="CMP/dCMP-type deaminase" evidence="2">
    <location>
        <begin position="185"/>
        <end position="330"/>
    </location>
</feature>
<keyword evidence="4" id="KW-1185">Reference proteome</keyword>
<evidence type="ECO:0000259" key="2">
    <source>
        <dbReference type="PROSITE" id="PS51747"/>
    </source>
</evidence>
<dbReference type="Proteomes" id="UP001214415">
    <property type="component" value="Chromosome 7"/>
</dbReference>
<organism evidence="3 4">
    <name type="scientific">Malassezia equina</name>
    <dbReference type="NCBI Taxonomy" id="1381935"/>
    <lineage>
        <taxon>Eukaryota</taxon>
        <taxon>Fungi</taxon>
        <taxon>Dikarya</taxon>
        <taxon>Basidiomycota</taxon>
        <taxon>Ustilaginomycotina</taxon>
        <taxon>Malasseziomycetes</taxon>
        <taxon>Malasseziales</taxon>
        <taxon>Malasseziaceae</taxon>
        <taxon>Malassezia</taxon>
    </lineage>
</organism>
<dbReference type="InterPro" id="IPR000326">
    <property type="entry name" value="PAP2/HPO"/>
</dbReference>
<keyword evidence="1" id="KW-0472">Membrane</keyword>
<evidence type="ECO:0000256" key="1">
    <source>
        <dbReference type="SAM" id="Phobius"/>
    </source>
</evidence>
<dbReference type="InterPro" id="IPR036938">
    <property type="entry name" value="PAP2/HPO_sf"/>
</dbReference>
<reference evidence="3" key="1">
    <citation type="submission" date="2023-03" db="EMBL/GenBank/DDBJ databases">
        <title>Mating type loci evolution in Malassezia.</title>
        <authorList>
            <person name="Coelho M.A."/>
        </authorList>
    </citation>
    <scope>NUCLEOTIDE SEQUENCE</scope>
    <source>
        <strain evidence="3">CBS 12830</strain>
    </source>
</reference>
<sequence>MVYLNALVGQVLCEYINGKLKKHILGTGYGMPSSHSQFCGFFCAFWSLHILLHWPSSSSRQLRSAWLQCLDQAYMLFLTILFSALTCYSRHHLLYHTPEQIMVGAGLGFLMGLMYFTVTEYLFKHTAFTQTWWKAFLRSSVCRALRVCDSSLSCPKGMVESTYSHWYEGLGTTSLALHGWDGSHPAHVSMMLRALEEADHCAAVKTAFSVGCVLAINGKQLDDVSADWSGRMEPLALTTGFSRELPGNTHAEECAMEKLVRYCATTPEAVSSHSVSEVRKRTPLYIALYTTMEPCSERLSGNVPCAQRILAFNERPPVSTAAWLSRGIMDKQATHTRTSLDRTLRPLRIVLVVQGVREPDDFVQCKATRMLRAADVHVTQAVPTGSPATMGLACPSLTSIALHVPGETPEVWLEDACLRMARKGQ</sequence>
<gene>
    <name evidence="3" type="ORF">MEQU1_003318</name>
</gene>
<dbReference type="Gene3D" id="1.20.144.10">
    <property type="entry name" value="Phosphatidic acid phosphatase type 2/haloperoxidase"/>
    <property type="match status" value="1"/>
</dbReference>
<dbReference type="GO" id="GO:0003824">
    <property type="term" value="F:catalytic activity"/>
    <property type="evidence" value="ECO:0007669"/>
    <property type="project" value="InterPro"/>
</dbReference>
<dbReference type="AlphaFoldDB" id="A0AAF0EFC0"/>
<dbReference type="InterPro" id="IPR002125">
    <property type="entry name" value="CMP_dCMP_dom"/>
</dbReference>
<keyword evidence="1" id="KW-1133">Transmembrane helix</keyword>
<dbReference type="PROSITE" id="PS51747">
    <property type="entry name" value="CYT_DCMP_DEAMINASES_2"/>
    <property type="match status" value="1"/>
</dbReference>
<dbReference type="Gene3D" id="3.40.140.10">
    <property type="entry name" value="Cytidine Deaminase, domain 2"/>
    <property type="match status" value="1"/>
</dbReference>
<feature type="transmembrane region" description="Helical" evidence="1">
    <location>
        <begin position="101"/>
        <end position="123"/>
    </location>
</feature>
<keyword evidence="1" id="KW-0812">Transmembrane</keyword>
<dbReference type="SUPFAM" id="SSF53927">
    <property type="entry name" value="Cytidine deaminase-like"/>
    <property type="match status" value="1"/>
</dbReference>
<dbReference type="Pfam" id="PF01569">
    <property type="entry name" value="PAP2"/>
    <property type="match status" value="1"/>
</dbReference>
<dbReference type="SUPFAM" id="SSF48317">
    <property type="entry name" value="Acid phosphatase/Vanadium-dependent haloperoxidase"/>
    <property type="match status" value="1"/>
</dbReference>
<accession>A0AAF0EFC0</accession>
<dbReference type="Pfam" id="PF18785">
    <property type="entry name" value="Inv-AAD"/>
    <property type="match status" value="1"/>
</dbReference>
<dbReference type="EMBL" id="CP119906">
    <property type="protein sequence ID" value="WFD24615.1"/>
    <property type="molecule type" value="Genomic_DNA"/>
</dbReference>
<feature type="transmembrane region" description="Helical" evidence="1">
    <location>
        <begin position="35"/>
        <end position="52"/>
    </location>
</feature>